<dbReference type="Pfam" id="PF21683">
    <property type="entry name" value="GpP-like_1st"/>
    <property type="match status" value="1"/>
</dbReference>
<proteinExistence type="predicted"/>
<dbReference type="RefSeq" id="WP_188899738.1">
    <property type="nucleotide sequence ID" value="NZ_BMKS01000004.1"/>
</dbReference>
<gene>
    <name evidence="5" type="ORF">GCM10010964_18730</name>
</gene>
<feature type="domain" description="Baseplate hub protein gp44/GpP-like C-terminal" evidence="3">
    <location>
        <begin position="313"/>
        <end position="392"/>
    </location>
</feature>
<dbReference type="SUPFAM" id="SSF69279">
    <property type="entry name" value="Phage tail proteins"/>
    <property type="match status" value="2"/>
</dbReference>
<feature type="region of interest" description="Disordered" evidence="1">
    <location>
        <begin position="243"/>
        <end position="276"/>
    </location>
</feature>
<reference evidence="5 6" key="1">
    <citation type="journal article" date="2014" name="Int. J. Syst. Evol. Microbiol.">
        <title>Complete genome sequence of Corynebacterium casei LMG S-19264T (=DSM 44701T), isolated from a smear-ripened cheese.</title>
        <authorList>
            <consortium name="US DOE Joint Genome Institute (JGI-PGF)"/>
            <person name="Walter F."/>
            <person name="Albersmeier A."/>
            <person name="Kalinowski J."/>
            <person name="Ruckert C."/>
        </authorList>
    </citation>
    <scope>NUCLEOTIDE SEQUENCE [LARGE SCALE GENOMIC DNA]</scope>
    <source>
        <strain evidence="5 6">CGMCC 1.16330</strain>
    </source>
</reference>
<dbReference type="InterPro" id="IPR023399">
    <property type="entry name" value="Baseplate-like_2-layer_sand"/>
</dbReference>
<evidence type="ECO:0000313" key="6">
    <source>
        <dbReference type="Proteomes" id="UP000597507"/>
    </source>
</evidence>
<dbReference type="Pfam" id="PF21929">
    <property type="entry name" value="GpP_4th"/>
    <property type="match status" value="1"/>
</dbReference>
<dbReference type="Proteomes" id="UP000597507">
    <property type="component" value="Unassembled WGS sequence"/>
</dbReference>
<protein>
    <submittedName>
        <fullName evidence="5">Tail protein</fullName>
    </submittedName>
</protein>
<feature type="domain" description="Baseplate hub protein gp44/GpP-like second" evidence="4">
    <location>
        <begin position="121"/>
        <end position="205"/>
    </location>
</feature>
<dbReference type="Gene3D" id="2.30.300.10">
    <property type="entry name" value="Baseplate protein-like domain - beta roll fold"/>
    <property type="match status" value="1"/>
</dbReference>
<dbReference type="EMBL" id="BMKS01000004">
    <property type="protein sequence ID" value="GGG31041.1"/>
    <property type="molecule type" value="Genomic_DNA"/>
</dbReference>
<keyword evidence="6" id="KW-1185">Reference proteome</keyword>
<name>A0A8J2ZBL4_9PROT</name>
<dbReference type="Gene3D" id="3.55.50.10">
    <property type="entry name" value="Baseplate protein-like domains"/>
    <property type="match status" value="1"/>
</dbReference>
<evidence type="ECO:0000256" key="1">
    <source>
        <dbReference type="SAM" id="MobiDB-lite"/>
    </source>
</evidence>
<feature type="domain" description="Baseplate hub protein gp44-like N-terminal" evidence="2">
    <location>
        <begin position="24"/>
        <end position="119"/>
    </location>
</feature>
<evidence type="ECO:0000259" key="3">
    <source>
        <dbReference type="Pfam" id="PF21929"/>
    </source>
</evidence>
<dbReference type="Gene3D" id="3.30.1920.10">
    <property type="entry name" value="Baseplate protein-like domains - 2 layer sandwich fold"/>
    <property type="match status" value="1"/>
</dbReference>
<dbReference type="InterPro" id="IPR049354">
    <property type="entry name" value="GpP-like_N"/>
</dbReference>
<comment type="caution">
    <text evidence="5">The sequence shown here is derived from an EMBL/GenBank/DDBJ whole genome shotgun (WGS) entry which is preliminary data.</text>
</comment>
<organism evidence="5 6">
    <name type="scientific">Caldovatus sediminis</name>
    <dbReference type="NCBI Taxonomy" id="2041189"/>
    <lineage>
        <taxon>Bacteria</taxon>
        <taxon>Pseudomonadati</taxon>
        <taxon>Pseudomonadota</taxon>
        <taxon>Alphaproteobacteria</taxon>
        <taxon>Acetobacterales</taxon>
        <taxon>Roseomonadaceae</taxon>
        <taxon>Caldovatus</taxon>
    </lineage>
</organism>
<evidence type="ECO:0000313" key="5">
    <source>
        <dbReference type="EMBL" id="GGG31041.1"/>
    </source>
</evidence>
<accession>A0A8J2ZBL4</accession>
<evidence type="ECO:0000259" key="2">
    <source>
        <dbReference type="Pfam" id="PF21683"/>
    </source>
</evidence>
<sequence length="429" mass="44716">MSGARGDHSAGAGERREFAPTRRVALKVAGQQFDAWTEVEIVRDLAEIAGSFLLEYHDAARSRATLPAAAGPAPVPAALKPGQAVVLAIDGEPVLTGYLDEVKLSISGAELRASVAGRDRTGDLVDCAAAPDGPAEYRGLTVSEIAQRLCAPFGIAVRAEVDVGPPLPRFAIDPAETAMAALEKAARQRALLVVSDGTGGLVLTRSGARRGPAPLALPGTVMEATALLSWKGRFSETIVKGQTERAAGGRGDAPALSATASPLTPEMPAPARLPGAGERAGVVMTGRARDAAVDRHRPRVVVAKTQSGGVSVQQQAEWLMRTARAEAERLTYTVADWRAGEEDRLWRPNELVLVDDPYAGIHGDRLVAAVRYAYGAEGHRTTLTLVGPEAFEILPEGADQRRARARPAAGGASTASELTAAPPPAAGGR</sequence>
<dbReference type="InterPro" id="IPR053982">
    <property type="entry name" value="Gp44/GpP-like_C"/>
</dbReference>
<feature type="region of interest" description="Disordered" evidence="1">
    <location>
        <begin position="397"/>
        <end position="429"/>
    </location>
</feature>
<feature type="compositionally biased region" description="Low complexity" evidence="1">
    <location>
        <begin position="406"/>
        <end position="415"/>
    </location>
</feature>
<dbReference type="AlphaFoldDB" id="A0A8J2ZBL4"/>
<dbReference type="Pfam" id="PF22255">
    <property type="entry name" value="Gp44-like_2nd"/>
    <property type="match status" value="1"/>
</dbReference>
<evidence type="ECO:0000259" key="4">
    <source>
        <dbReference type="Pfam" id="PF22255"/>
    </source>
</evidence>
<dbReference type="InterPro" id="IPR053981">
    <property type="entry name" value="Gp44/GpP-like_2nd"/>
</dbReference>